<proteinExistence type="predicted"/>
<dbReference type="InParanoid" id="A0A5C3NZ54"/>
<protein>
    <submittedName>
        <fullName evidence="2">Uncharacterized protein</fullName>
    </submittedName>
</protein>
<name>A0A5C3NZ54_9APHY</name>
<reference evidence="2 3" key="1">
    <citation type="journal article" date="2019" name="Nat. Ecol. Evol.">
        <title>Megaphylogeny resolves global patterns of mushroom evolution.</title>
        <authorList>
            <person name="Varga T."/>
            <person name="Krizsan K."/>
            <person name="Foldi C."/>
            <person name="Dima B."/>
            <person name="Sanchez-Garcia M."/>
            <person name="Sanchez-Ramirez S."/>
            <person name="Szollosi G.J."/>
            <person name="Szarkandi J.G."/>
            <person name="Papp V."/>
            <person name="Albert L."/>
            <person name="Andreopoulos W."/>
            <person name="Angelini C."/>
            <person name="Antonin V."/>
            <person name="Barry K.W."/>
            <person name="Bougher N.L."/>
            <person name="Buchanan P."/>
            <person name="Buyck B."/>
            <person name="Bense V."/>
            <person name="Catcheside P."/>
            <person name="Chovatia M."/>
            <person name="Cooper J."/>
            <person name="Damon W."/>
            <person name="Desjardin D."/>
            <person name="Finy P."/>
            <person name="Geml J."/>
            <person name="Haridas S."/>
            <person name="Hughes K."/>
            <person name="Justo A."/>
            <person name="Karasinski D."/>
            <person name="Kautmanova I."/>
            <person name="Kiss B."/>
            <person name="Kocsube S."/>
            <person name="Kotiranta H."/>
            <person name="LaButti K.M."/>
            <person name="Lechner B.E."/>
            <person name="Liimatainen K."/>
            <person name="Lipzen A."/>
            <person name="Lukacs Z."/>
            <person name="Mihaltcheva S."/>
            <person name="Morgado L.N."/>
            <person name="Niskanen T."/>
            <person name="Noordeloos M.E."/>
            <person name="Ohm R.A."/>
            <person name="Ortiz-Santana B."/>
            <person name="Ovrebo C."/>
            <person name="Racz N."/>
            <person name="Riley R."/>
            <person name="Savchenko A."/>
            <person name="Shiryaev A."/>
            <person name="Soop K."/>
            <person name="Spirin V."/>
            <person name="Szebenyi C."/>
            <person name="Tomsovsky M."/>
            <person name="Tulloss R.E."/>
            <person name="Uehling J."/>
            <person name="Grigoriev I.V."/>
            <person name="Vagvolgyi C."/>
            <person name="Papp T."/>
            <person name="Martin F.M."/>
            <person name="Miettinen O."/>
            <person name="Hibbett D.S."/>
            <person name="Nagy L.G."/>
        </authorList>
    </citation>
    <scope>NUCLEOTIDE SEQUENCE [LARGE SCALE GENOMIC DNA]</scope>
    <source>
        <strain evidence="2 3">HHB13444</strain>
    </source>
</reference>
<gene>
    <name evidence="2" type="ORF">K466DRAFT_634009</name>
</gene>
<evidence type="ECO:0000313" key="3">
    <source>
        <dbReference type="Proteomes" id="UP000308197"/>
    </source>
</evidence>
<evidence type="ECO:0000313" key="2">
    <source>
        <dbReference type="EMBL" id="TFK81320.1"/>
    </source>
</evidence>
<keyword evidence="3" id="KW-1185">Reference proteome</keyword>
<dbReference type="AlphaFoldDB" id="A0A5C3NZ54"/>
<feature type="region of interest" description="Disordered" evidence="1">
    <location>
        <begin position="119"/>
        <end position="163"/>
    </location>
</feature>
<accession>A0A5C3NZ54</accession>
<evidence type="ECO:0000256" key="1">
    <source>
        <dbReference type="SAM" id="MobiDB-lite"/>
    </source>
</evidence>
<organism evidence="2 3">
    <name type="scientific">Polyporus arcularius HHB13444</name>
    <dbReference type="NCBI Taxonomy" id="1314778"/>
    <lineage>
        <taxon>Eukaryota</taxon>
        <taxon>Fungi</taxon>
        <taxon>Dikarya</taxon>
        <taxon>Basidiomycota</taxon>
        <taxon>Agaricomycotina</taxon>
        <taxon>Agaricomycetes</taxon>
        <taxon>Polyporales</taxon>
        <taxon>Polyporaceae</taxon>
        <taxon>Polyporus</taxon>
    </lineage>
</organism>
<dbReference type="EMBL" id="ML211621">
    <property type="protein sequence ID" value="TFK81320.1"/>
    <property type="molecule type" value="Genomic_DNA"/>
</dbReference>
<sequence length="163" mass="18148">MPVPANEGRDSRFSLPVNLPGPIVRHHAREQAHQVRRVPPDSPSRLVHPAIVHGDWNSGRGYITPSSQTSSILWVHGVHLSSISCGTHLASCCSRGSTQSRGARCHAYVGCARRRCAASSRRQRSRESRARQRPKCTRSRAAQQPMEGHTSPHRWRATRWANA</sequence>
<dbReference type="Proteomes" id="UP000308197">
    <property type="component" value="Unassembled WGS sequence"/>
</dbReference>